<keyword evidence="5" id="KW-0479">Metal-binding</keyword>
<evidence type="ECO:0000256" key="11">
    <source>
        <dbReference type="PIRNR" id="PIRNR001563"/>
    </source>
</evidence>
<evidence type="ECO:0000256" key="10">
    <source>
        <dbReference type="ARBA" id="ARBA00047493"/>
    </source>
</evidence>
<feature type="domain" description="Mur ligase central" evidence="13">
    <location>
        <begin position="155"/>
        <end position="287"/>
    </location>
</feature>
<dbReference type="FunFam" id="3.40.1190.10:FF:000011">
    <property type="entry name" value="Folylpolyglutamate synthase/dihydrofolate synthase"/>
    <property type="match status" value="1"/>
</dbReference>
<feature type="domain" description="Mur ligase C-terminal" evidence="12">
    <location>
        <begin position="316"/>
        <end position="433"/>
    </location>
</feature>
<dbReference type="PANTHER" id="PTHR11136">
    <property type="entry name" value="FOLYLPOLYGLUTAMATE SYNTHASE-RELATED"/>
    <property type="match status" value="1"/>
</dbReference>
<dbReference type="PIRSF" id="PIRSF001563">
    <property type="entry name" value="Folylpolyglu_synth"/>
    <property type="match status" value="1"/>
</dbReference>
<keyword evidence="6 11" id="KW-0547">Nucleotide-binding</keyword>
<organism evidence="14 15">
    <name type="scientific">Cohnella nanjingensis</name>
    <dbReference type="NCBI Taxonomy" id="1387779"/>
    <lineage>
        <taxon>Bacteria</taxon>
        <taxon>Bacillati</taxon>
        <taxon>Bacillota</taxon>
        <taxon>Bacilli</taxon>
        <taxon>Bacillales</taxon>
        <taxon>Paenibacillaceae</taxon>
        <taxon>Cohnella</taxon>
    </lineage>
</organism>
<keyword evidence="8" id="KW-0460">Magnesium</keyword>
<gene>
    <name evidence="14" type="ORF">H7C19_16515</name>
</gene>
<dbReference type="GO" id="GO:0005524">
    <property type="term" value="F:ATP binding"/>
    <property type="evidence" value="ECO:0007669"/>
    <property type="project" value="UniProtKB-KW"/>
</dbReference>
<comment type="catalytic activity">
    <reaction evidence="10">
        <text>(6S)-5,6,7,8-tetrahydrofolyl-(gamma-L-Glu)(n) + L-glutamate + ATP = (6S)-5,6,7,8-tetrahydrofolyl-(gamma-L-Glu)(n+1) + ADP + phosphate + H(+)</text>
        <dbReference type="Rhea" id="RHEA:10580"/>
        <dbReference type="Rhea" id="RHEA-COMP:14738"/>
        <dbReference type="Rhea" id="RHEA-COMP:14740"/>
        <dbReference type="ChEBI" id="CHEBI:15378"/>
        <dbReference type="ChEBI" id="CHEBI:29985"/>
        <dbReference type="ChEBI" id="CHEBI:30616"/>
        <dbReference type="ChEBI" id="CHEBI:43474"/>
        <dbReference type="ChEBI" id="CHEBI:141005"/>
        <dbReference type="ChEBI" id="CHEBI:456216"/>
        <dbReference type="EC" id="6.3.2.17"/>
    </reaction>
</comment>
<evidence type="ECO:0000256" key="9">
    <source>
        <dbReference type="ARBA" id="ARBA00030592"/>
    </source>
</evidence>
<evidence type="ECO:0000256" key="2">
    <source>
        <dbReference type="ARBA" id="ARBA00008276"/>
    </source>
</evidence>
<evidence type="ECO:0000256" key="7">
    <source>
        <dbReference type="ARBA" id="ARBA00022840"/>
    </source>
</evidence>
<dbReference type="EC" id="6.3.2.17" evidence="3"/>
<dbReference type="GO" id="GO:0008841">
    <property type="term" value="F:dihydrofolate synthase activity"/>
    <property type="evidence" value="ECO:0007669"/>
    <property type="project" value="TreeGrafter"/>
</dbReference>
<protein>
    <recommendedName>
        <fullName evidence="3">tetrahydrofolate synthase</fullName>
        <ecNumber evidence="3">6.3.2.17</ecNumber>
    </recommendedName>
    <alternativeName>
        <fullName evidence="9">Tetrahydrofolylpolyglutamate synthase</fullName>
    </alternativeName>
</protein>
<dbReference type="InterPro" id="IPR001645">
    <property type="entry name" value="Folylpolyglutamate_synth"/>
</dbReference>
<evidence type="ECO:0000259" key="13">
    <source>
        <dbReference type="Pfam" id="PF08245"/>
    </source>
</evidence>
<evidence type="ECO:0000256" key="6">
    <source>
        <dbReference type="ARBA" id="ARBA00022741"/>
    </source>
</evidence>
<keyword evidence="7 11" id="KW-0067">ATP-binding</keyword>
<reference evidence="14 15" key="1">
    <citation type="submission" date="2020-08" db="EMBL/GenBank/DDBJ databases">
        <title>Cohnella phylogeny.</title>
        <authorList>
            <person name="Dunlap C."/>
        </authorList>
    </citation>
    <scope>NUCLEOTIDE SEQUENCE [LARGE SCALE GENOMIC DNA]</scope>
    <source>
        <strain evidence="14 15">DSM 28246</strain>
    </source>
</reference>
<dbReference type="RefSeq" id="WP_185143768.1">
    <property type="nucleotide sequence ID" value="NZ_JACJVP010000026.1"/>
</dbReference>
<evidence type="ECO:0000256" key="1">
    <source>
        <dbReference type="ARBA" id="ARBA00001946"/>
    </source>
</evidence>
<dbReference type="Gene3D" id="3.40.1190.10">
    <property type="entry name" value="Mur-like, catalytic domain"/>
    <property type="match status" value="1"/>
</dbReference>
<dbReference type="SUPFAM" id="SSF53623">
    <property type="entry name" value="MurD-like peptide ligases, catalytic domain"/>
    <property type="match status" value="1"/>
</dbReference>
<comment type="caution">
    <text evidence="14">The sequence shown here is derived from an EMBL/GenBank/DDBJ whole genome shotgun (WGS) entry which is preliminary data.</text>
</comment>
<sequence>MTAEEQSGANRAQPAFRTPAEAISWITGLMPTVGIRPGLERMTLLLEQLGNPHRRLKFIHVAGTNGKGSVCAFLTSVLRQSGYDVGTFTSPYITSYTNRFQYNGEDIPGDVLLQLANRLKPFADRMAETEWGPLTMFELTTALAILYYGTVSFPDYVVWETGLGGRLDVTNVVTPIVSVITNVGHDHMDLLGPTLADIAKEKAGIIKPGVPVVSAASQPEVAAIMKETAAARQSTLYLIGEQFAYETADAAEDEQRFDFQGLFRRLDDLAITLNGAHQQTNAATAVMTIDVLRTYYALIVDEEDLRQGLRAAAWPGRLEMVSREPRILLDGAHNPEGMEALKAALSDVYEYDTLNVMIAMMPNKNHEQSLRHILPMVNTLVITEPDFHKKMNAAELAAVAQRLQPELGGPERVIVEPNWRQGLDTLQDLASNGSGRTLTVVTGTLYLIADVRSWLLHHTNSEKGW</sequence>
<dbReference type="InterPro" id="IPR036565">
    <property type="entry name" value="Mur-like_cat_sf"/>
</dbReference>
<dbReference type="SUPFAM" id="SSF53244">
    <property type="entry name" value="MurD-like peptide ligases, peptide-binding domain"/>
    <property type="match status" value="1"/>
</dbReference>
<dbReference type="PANTHER" id="PTHR11136:SF0">
    <property type="entry name" value="DIHYDROFOLATE SYNTHETASE-RELATED"/>
    <property type="match status" value="1"/>
</dbReference>
<evidence type="ECO:0000256" key="3">
    <source>
        <dbReference type="ARBA" id="ARBA00013025"/>
    </source>
</evidence>
<dbReference type="GO" id="GO:0005737">
    <property type="term" value="C:cytoplasm"/>
    <property type="evidence" value="ECO:0007669"/>
    <property type="project" value="TreeGrafter"/>
</dbReference>
<dbReference type="EMBL" id="JACJVP010000026">
    <property type="protein sequence ID" value="MBB6672285.1"/>
    <property type="molecule type" value="Genomic_DNA"/>
</dbReference>
<dbReference type="InterPro" id="IPR004101">
    <property type="entry name" value="Mur_ligase_C"/>
</dbReference>
<evidence type="ECO:0000259" key="12">
    <source>
        <dbReference type="Pfam" id="PF02875"/>
    </source>
</evidence>
<comment type="similarity">
    <text evidence="2 11">Belongs to the folylpolyglutamate synthase family.</text>
</comment>
<evidence type="ECO:0000313" key="15">
    <source>
        <dbReference type="Proteomes" id="UP000547209"/>
    </source>
</evidence>
<dbReference type="GO" id="GO:0046872">
    <property type="term" value="F:metal ion binding"/>
    <property type="evidence" value="ECO:0007669"/>
    <property type="project" value="UniProtKB-KW"/>
</dbReference>
<evidence type="ECO:0000256" key="5">
    <source>
        <dbReference type="ARBA" id="ARBA00022723"/>
    </source>
</evidence>
<evidence type="ECO:0000313" key="14">
    <source>
        <dbReference type="EMBL" id="MBB6672285.1"/>
    </source>
</evidence>
<dbReference type="GO" id="GO:0004326">
    <property type="term" value="F:tetrahydrofolylpolyglutamate synthase activity"/>
    <property type="evidence" value="ECO:0007669"/>
    <property type="project" value="UniProtKB-EC"/>
</dbReference>
<proteinExistence type="inferred from homology"/>
<dbReference type="PROSITE" id="PS01011">
    <property type="entry name" value="FOLYLPOLYGLU_SYNT_1"/>
    <property type="match status" value="1"/>
</dbReference>
<keyword evidence="15" id="KW-1185">Reference proteome</keyword>
<dbReference type="InterPro" id="IPR013221">
    <property type="entry name" value="Mur_ligase_cen"/>
</dbReference>
<dbReference type="InterPro" id="IPR036615">
    <property type="entry name" value="Mur_ligase_C_dom_sf"/>
</dbReference>
<comment type="cofactor">
    <cofactor evidence="1">
        <name>Mg(2+)</name>
        <dbReference type="ChEBI" id="CHEBI:18420"/>
    </cofactor>
</comment>
<dbReference type="AlphaFoldDB" id="A0A7X0RTU5"/>
<accession>A0A7X0RTU5</accession>
<dbReference type="InterPro" id="IPR018109">
    <property type="entry name" value="Folylpolyglutamate_synth_CS"/>
</dbReference>
<dbReference type="Gene3D" id="3.90.190.20">
    <property type="entry name" value="Mur ligase, C-terminal domain"/>
    <property type="match status" value="1"/>
</dbReference>
<evidence type="ECO:0000256" key="4">
    <source>
        <dbReference type="ARBA" id="ARBA00022598"/>
    </source>
</evidence>
<evidence type="ECO:0000256" key="8">
    <source>
        <dbReference type="ARBA" id="ARBA00022842"/>
    </source>
</evidence>
<dbReference type="Proteomes" id="UP000547209">
    <property type="component" value="Unassembled WGS sequence"/>
</dbReference>
<keyword evidence="4 11" id="KW-0436">Ligase</keyword>
<name>A0A7X0RTU5_9BACL</name>
<dbReference type="Pfam" id="PF02875">
    <property type="entry name" value="Mur_ligase_C"/>
    <property type="match status" value="1"/>
</dbReference>
<dbReference type="Pfam" id="PF08245">
    <property type="entry name" value="Mur_ligase_M"/>
    <property type="match status" value="1"/>
</dbReference>
<dbReference type="NCBIfam" id="TIGR01499">
    <property type="entry name" value="folC"/>
    <property type="match status" value="1"/>
</dbReference>